<name>A0ACB9N3P8_9MYRT</name>
<accession>A0ACB9N3P8</accession>
<reference evidence="2" key="1">
    <citation type="journal article" date="2023" name="Front. Plant Sci.">
        <title>Chromosomal-level genome assembly of Melastoma candidum provides insights into trichome evolution.</title>
        <authorList>
            <person name="Zhong Y."/>
            <person name="Wu W."/>
            <person name="Sun C."/>
            <person name="Zou P."/>
            <person name="Liu Y."/>
            <person name="Dai S."/>
            <person name="Zhou R."/>
        </authorList>
    </citation>
    <scope>NUCLEOTIDE SEQUENCE [LARGE SCALE GENOMIC DNA]</scope>
</reference>
<proteinExistence type="predicted"/>
<keyword evidence="2" id="KW-1185">Reference proteome</keyword>
<sequence length="115" mass="12952">MHGSSLIEALATVSVTSHGKVIKCTSQGWITRIRDRRHFQVNGPSTYQIGYAYIYRRGPDGLRLKRASIQGYNKRPVTFLYHADIPSRVWLGFNRCQGGDCKKGSSSRNDSFKAT</sequence>
<dbReference type="EMBL" id="CM042887">
    <property type="protein sequence ID" value="KAI4331212.1"/>
    <property type="molecule type" value="Genomic_DNA"/>
</dbReference>
<comment type="caution">
    <text evidence="1">The sequence shown here is derived from an EMBL/GenBank/DDBJ whole genome shotgun (WGS) entry which is preliminary data.</text>
</comment>
<evidence type="ECO:0000313" key="2">
    <source>
        <dbReference type="Proteomes" id="UP001057402"/>
    </source>
</evidence>
<evidence type="ECO:0000313" key="1">
    <source>
        <dbReference type="EMBL" id="KAI4331212.1"/>
    </source>
</evidence>
<gene>
    <name evidence="1" type="ORF">MLD38_029418</name>
</gene>
<protein>
    <submittedName>
        <fullName evidence="1">Uncharacterized protein</fullName>
    </submittedName>
</protein>
<organism evidence="1 2">
    <name type="scientific">Melastoma candidum</name>
    <dbReference type="NCBI Taxonomy" id="119954"/>
    <lineage>
        <taxon>Eukaryota</taxon>
        <taxon>Viridiplantae</taxon>
        <taxon>Streptophyta</taxon>
        <taxon>Embryophyta</taxon>
        <taxon>Tracheophyta</taxon>
        <taxon>Spermatophyta</taxon>
        <taxon>Magnoliopsida</taxon>
        <taxon>eudicotyledons</taxon>
        <taxon>Gunneridae</taxon>
        <taxon>Pentapetalae</taxon>
        <taxon>rosids</taxon>
        <taxon>malvids</taxon>
        <taxon>Myrtales</taxon>
        <taxon>Melastomataceae</taxon>
        <taxon>Melastomatoideae</taxon>
        <taxon>Melastomateae</taxon>
        <taxon>Melastoma</taxon>
    </lineage>
</organism>
<dbReference type="Proteomes" id="UP001057402">
    <property type="component" value="Chromosome 8"/>
</dbReference>